<comment type="caution">
    <text evidence="1">The sequence shown here is derived from an EMBL/GenBank/DDBJ whole genome shotgun (WGS) entry which is preliminary data.</text>
</comment>
<organism evidence="1">
    <name type="scientific">candidate division WOR-3 bacterium</name>
    <dbReference type="NCBI Taxonomy" id="2052148"/>
    <lineage>
        <taxon>Bacteria</taxon>
        <taxon>Bacteria division WOR-3</taxon>
    </lineage>
</organism>
<dbReference type="InterPro" id="IPR017850">
    <property type="entry name" value="Alkaline_phosphatase_core_sf"/>
</dbReference>
<dbReference type="Pfam" id="PF10143">
    <property type="entry name" value="PhosphMutase"/>
    <property type="match status" value="1"/>
</dbReference>
<dbReference type="PANTHER" id="PTHR31209">
    <property type="entry name" value="COFACTOR-INDEPENDENT PHOSPHOGLYCERATE MUTASE"/>
    <property type="match status" value="1"/>
</dbReference>
<reference evidence="1" key="1">
    <citation type="journal article" date="2020" name="mSystems">
        <title>Genome- and Community-Level Interaction Insights into Carbon Utilization and Element Cycling Functions of Hydrothermarchaeota in Hydrothermal Sediment.</title>
        <authorList>
            <person name="Zhou Z."/>
            <person name="Liu Y."/>
            <person name="Xu W."/>
            <person name="Pan J."/>
            <person name="Luo Z.H."/>
            <person name="Li M."/>
        </authorList>
    </citation>
    <scope>NUCLEOTIDE SEQUENCE [LARGE SCALE GENOMIC DNA]</scope>
    <source>
        <strain evidence="1">SpSt-1182</strain>
    </source>
</reference>
<accession>A0A7V0T7D9</accession>
<dbReference type="SUPFAM" id="SSF53649">
    <property type="entry name" value="Alkaline phosphatase-like"/>
    <property type="match status" value="1"/>
</dbReference>
<name>A0A7V0T7D9_UNCW3</name>
<dbReference type="InterPro" id="IPR042253">
    <property type="entry name" value="Pglycerate_mutase_ApgM_sf"/>
</dbReference>
<dbReference type="Proteomes" id="UP000885672">
    <property type="component" value="Unassembled WGS sequence"/>
</dbReference>
<dbReference type="GO" id="GO:0006096">
    <property type="term" value="P:glycolytic process"/>
    <property type="evidence" value="ECO:0007669"/>
    <property type="project" value="UniProtKB-KW"/>
</dbReference>
<dbReference type="GO" id="GO:0004619">
    <property type="term" value="F:phosphoglycerate mutase activity"/>
    <property type="evidence" value="ECO:0007669"/>
    <property type="project" value="UniProtKB-EC"/>
</dbReference>
<dbReference type="AlphaFoldDB" id="A0A7V0T7D9"/>
<proteinExistence type="predicted"/>
<gene>
    <name evidence="1" type="ORF">ENN51_09655</name>
</gene>
<feature type="non-terminal residue" evidence="1">
    <location>
        <position position="231"/>
    </location>
</feature>
<dbReference type="EMBL" id="DSBX01000370">
    <property type="protein sequence ID" value="HDR00530.1"/>
    <property type="molecule type" value="Genomic_DNA"/>
</dbReference>
<dbReference type="InterPro" id="IPR004456">
    <property type="entry name" value="Pglycerate_mutase_ApgM"/>
</dbReference>
<dbReference type="GO" id="GO:0046872">
    <property type="term" value="F:metal ion binding"/>
    <property type="evidence" value="ECO:0007669"/>
    <property type="project" value="InterPro"/>
</dbReference>
<sequence>MNEPGLRYVIFLGDGMADLPIPELGGRTPLQVARKPAMDEIARRGRCGRFVTVEDNMPPGSEVANLTVLGYDPRECYQGRGVIEAAAMGVPLTDTDLALRCNLICLEDGRIKNHSAGHISTDEARPLIAAMNEAAGADCRFHAGISYRHLAVLPHGEPDLECSPPHDHAGEPAADLFVRATREAARPTAELLNRLIHLSWEVLGNQEVNRQRKAAGKDPANSVWFWSPGPC</sequence>
<dbReference type="PANTHER" id="PTHR31209:SF4">
    <property type="entry name" value="2,3-BISPHOSPHOGLYCERATE-INDEPENDENT PHOSPHOGLYCERATE MUTASE"/>
    <property type="match status" value="1"/>
</dbReference>
<protein>
    <submittedName>
        <fullName evidence="1">Phosphoglycerate mutase</fullName>
    </submittedName>
</protein>
<evidence type="ECO:0000313" key="1">
    <source>
        <dbReference type="EMBL" id="HDR00530.1"/>
    </source>
</evidence>
<dbReference type="Gene3D" id="3.30.70.2130">
    <property type="entry name" value="Metalloenzyme domain"/>
    <property type="match status" value="1"/>
</dbReference>